<evidence type="ECO:0000259" key="8">
    <source>
        <dbReference type="Pfam" id="PF00108"/>
    </source>
</evidence>
<sequence length="411" mass="43866">MQLFTTLEREEWNVREVVIVGAARTPFGRFGGALKSFKAVELGAIAIKEAVNRAGIKPEQVDYVYYGQVVQAGCGQVPGRQAAIKAGIPVEVPSITVNKVCSSGIITCGLAYKMIAAGYIDIAVGGGMESMSNIPFGLFDMRWGARMGVPNKNCTDLMVWDGLWCAFYNRHMAIHGSEVAREFGLDREPQDRWAVRSQNRAEAAIKAGRLKDEIVPVTVPGKKPVVVDTDEQPRFGCTYEDIAKLPPVFDPQGTITAGNAPGTNDGASALVLMAKEKAEELGIKPLATVLGYAEVSQEPRYIATVPGLSIKKLLDEKGMSIKDMDLIEINEAFAAVVLTSGKAILGLTDEELDEKVNVNGSAIAFGHPIGASGGRILMTLAYELKRRGGGLGVCGICSGAAQGDAMMIKVE</sequence>
<dbReference type="Gene3D" id="3.40.47.10">
    <property type="match status" value="2"/>
</dbReference>
<dbReference type="InterPro" id="IPR002155">
    <property type="entry name" value="Thiolase"/>
</dbReference>
<dbReference type="AlphaFoldDB" id="D7CJV6"/>
<dbReference type="InterPro" id="IPR020610">
    <property type="entry name" value="Thiolase_AS"/>
</dbReference>
<evidence type="ECO:0000256" key="5">
    <source>
        <dbReference type="ARBA" id="ARBA00030755"/>
    </source>
</evidence>
<dbReference type="CDD" id="cd00751">
    <property type="entry name" value="thiolase"/>
    <property type="match status" value="1"/>
</dbReference>
<evidence type="ECO:0000256" key="1">
    <source>
        <dbReference type="ARBA" id="ARBA00010982"/>
    </source>
</evidence>
<dbReference type="STRING" id="643648.Slip_0284"/>
<keyword evidence="4 7" id="KW-0012">Acyltransferase</keyword>
<feature type="active site" description="Acyl-thioester intermediate" evidence="6">
    <location>
        <position position="101"/>
    </location>
</feature>
<gene>
    <name evidence="10" type="ordered locus">Slip_0284</name>
</gene>
<reference evidence="11" key="1">
    <citation type="journal article" date="2010" name="Stand. Genomic Sci.">
        <title>Complete genome sequence of Syntrophothermus lipocalidus type strain (TGB-C1T).</title>
        <authorList>
            <consortium name="US DOE Joint Genome Institute (JGI-PGF)"/>
            <person name="Djao O."/>
            <person name="Zhang X."/>
            <person name="Lucas S."/>
            <person name="Lapidus A."/>
            <person name="Glavina Del Rio T."/>
            <person name="Nolan M."/>
            <person name="Tice H."/>
            <person name="Cheng J."/>
            <person name="Han C."/>
            <person name="Tapia R."/>
            <person name="Goodwin L."/>
            <person name="Pitluck S."/>
            <person name="Liolios K."/>
            <person name="Ivanova N."/>
            <person name="Mavromatis K."/>
            <person name="Mikhailova N."/>
            <person name="Ovchinnikova G."/>
            <person name="Pati A."/>
            <person name="Brambilla E."/>
            <person name="Chen A."/>
            <person name="Palaniappan K."/>
            <person name="Land M."/>
            <person name="Hauser L."/>
            <person name="Chang Y."/>
            <person name="Jeffries C."/>
            <person name="Rohde M."/>
            <person name="Sikorski J."/>
            <person name="Spring S."/>
            <person name="Goker M."/>
            <person name="Detter J."/>
            <person name="Woyke T."/>
            <person name="Bristow J."/>
            <person name="Eisen J."/>
            <person name="Markowitz V."/>
            <person name="Hugenholtz P."/>
            <person name="Kyrpides N."/>
            <person name="Klenk H."/>
        </authorList>
    </citation>
    <scope>NUCLEOTIDE SEQUENCE [LARGE SCALE GENOMIC DNA]</scope>
    <source>
        <strain evidence="11">DSM 12680 / TGB-C1</strain>
    </source>
</reference>
<evidence type="ECO:0000256" key="4">
    <source>
        <dbReference type="ARBA" id="ARBA00023315"/>
    </source>
</evidence>
<dbReference type="NCBIfam" id="NF006086">
    <property type="entry name" value="PRK08235.1"/>
    <property type="match status" value="1"/>
</dbReference>
<dbReference type="InterPro" id="IPR020616">
    <property type="entry name" value="Thiolase_N"/>
</dbReference>
<feature type="active site" description="Proton acceptor" evidence="6">
    <location>
        <position position="397"/>
    </location>
</feature>
<evidence type="ECO:0000256" key="2">
    <source>
        <dbReference type="ARBA" id="ARBA00012705"/>
    </source>
</evidence>
<name>D7CJV6_SYNLT</name>
<dbReference type="RefSeq" id="WP_013174472.1">
    <property type="nucleotide sequence ID" value="NC_014220.1"/>
</dbReference>
<dbReference type="HOGENOM" id="CLU_031026_0_0_9"/>
<dbReference type="Pfam" id="PF02803">
    <property type="entry name" value="Thiolase_C"/>
    <property type="match status" value="1"/>
</dbReference>
<accession>D7CJV6</accession>
<feature type="domain" description="Thiolase C-terminal" evidence="9">
    <location>
        <begin position="284"/>
        <end position="409"/>
    </location>
</feature>
<evidence type="ECO:0000259" key="9">
    <source>
        <dbReference type="Pfam" id="PF02803"/>
    </source>
</evidence>
<organism evidence="10 11">
    <name type="scientific">Syntrophothermus lipocalidus (strain DSM 12680 / TGB-C1)</name>
    <dbReference type="NCBI Taxonomy" id="643648"/>
    <lineage>
        <taxon>Bacteria</taxon>
        <taxon>Bacillati</taxon>
        <taxon>Bacillota</taxon>
        <taxon>Clostridia</taxon>
        <taxon>Eubacteriales</taxon>
        <taxon>Syntrophomonadaceae</taxon>
        <taxon>Syntrophothermus</taxon>
    </lineage>
</organism>
<dbReference type="PANTHER" id="PTHR18919:SF107">
    <property type="entry name" value="ACETYL-COA ACETYLTRANSFERASE, CYTOSOLIC"/>
    <property type="match status" value="1"/>
</dbReference>
<dbReference type="eggNOG" id="COG0183">
    <property type="taxonomic scope" value="Bacteria"/>
</dbReference>
<feature type="domain" description="Thiolase N-terminal" evidence="8">
    <location>
        <begin position="17"/>
        <end position="275"/>
    </location>
</feature>
<dbReference type="Pfam" id="PF00108">
    <property type="entry name" value="Thiolase_N"/>
    <property type="match status" value="1"/>
</dbReference>
<dbReference type="GO" id="GO:0003985">
    <property type="term" value="F:acetyl-CoA C-acetyltransferase activity"/>
    <property type="evidence" value="ECO:0007669"/>
    <property type="project" value="UniProtKB-EC"/>
</dbReference>
<keyword evidence="3 7" id="KW-0808">Transferase</keyword>
<evidence type="ECO:0000313" key="11">
    <source>
        <dbReference type="Proteomes" id="UP000000378"/>
    </source>
</evidence>
<dbReference type="KEGG" id="slp:Slip_0284"/>
<feature type="active site" description="Proton acceptor" evidence="6">
    <location>
        <position position="367"/>
    </location>
</feature>
<evidence type="ECO:0000256" key="6">
    <source>
        <dbReference type="PIRSR" id="PIRSR000429-1"/>
    </source>
</evidence>
<comment type="similarity">
    <text evidence="1 7">Belongs to the thiolase-like superfamily. Thiolase family.</text>
</comment>
<dbReference type="InterPro" id="IPR020617">
    <property type="entry name" value="Thiolase_C"/>
</dbReference>
<dbReference type="EMBL" id="CP002048">
    <property type="protein sequence ID" value="ADI01070.1"/>
    <property type="molecule type" value="Genomic_DNA"/>
</dbReference>
<reference evidence="10 11" key="2">
    <citation type="journal article" date="2010" name="Stand. Genomic Sci.">
        <title>Complete genome sequence of Syntrophothermus lipocalidus type strain (TGB-C1).</title>
        <authorList>
            <person name="Djao O.D."/>
            <person name="Zhang X."/>
            <person name="Lucas S."/>
            <person name="Lapidus A."/>
            <person name="Del Rio T.G."/>
            <person name="Nolan M."/>
            <person name="Tice H."/>
            <person name="Cheng J.F."/>
            <person name="Han C."/>
            <person name="Tapia R."/>
            <person name="Goodwin L."/>
            <person name="Pitluck S."/>
            <person name="Liolios K."/>
            <person name="Ivanova N."/>
            <person name="Mavromatis K."/>
            <person name="Mikhailova N."/>
            <person name="Ovchinnikova G."/>
            <person name="Pati A."/>
            <person name="Brambilla E."/>
            <person name="Chen A."/>
            <person name="Palaniappan K."/>
            <person name="Land M."/>
            <person name="Hauser L."/>
            <person name="Chang Y.J."/>
            <person name="Jeffries C.D."/>
            <person name="Rohde M."/>
            <person name="Sikorski J."/>
            <person name="Spring S."/>
            <person name="Goker M."/>
            <person name="Detter J.C."/>
            <person name="Woyke T."/>
            <person name="Bristow J."/>
            <person name="Eisen J.A."/>
            <person name="Markowitz V."/>
            <person name="Hugenholtz P."/>
            <person name="Kyrpides N.C."/>
            <person name="Klenk H.P."/>
        </authorList>
    </citation>
    <scope>NUCLEOTIDE SEQUENCE [LARGE SCALE GENOMIC DNA]</scope>
    <source>
        <strain evidence="11">DSM 12680 / TGB-C1</strain>
    </source>
</reference>
<dbReference type="Proteomes" id="UP000000378">
    <property type="component" value="Chromosome"/>
</dbReference>
<evidence type="ECO:0000313" key="10">
    <source>
        <dbReference type="EMBL" id="ADI01070.1"/>
    </source>
</evidence>
<keyword evidence="11" id="KW-1185">Reference proteome</keyword>
<evidence type="ECO:0000256" key="7">
    <source>
        <dbReference type="RuleBase" id="RU003557"/>
    </source>
</evidence>
<dbReference type="PROSITE" id="PS00099">
    <property type="entry name" value="THIOLASE_3"/>
    <property type="match status" value="1"/>
</dbReference>
<dbReference type="NCBIfam" id="TIGR01930">
    <property type="entry name" value="AcCoA-C-Actrans"/>
    <property type="match status" value="1"/>
</dbReference>
<dbReference type="PIRSF" id="PIRSF000429">
    <property type="entry name" value="Ac-CoA_Ac_transf"/>
    <property type="match status" value="1"/>
</dbReference>
<dbReference type="SUPFAM" id="SSF53901">
    <property type="entry name" value="Thiolase-like"/>
    <property type="match status" value="2"/>
</dbReference>
<evidence type="ECO:0000256" key="3">
    <source>
        <dbReference type="ARBA" id="ARBA00022679"/>
    </source>
</evidence>
<dbReference type="InterPro" id="IPR016039">
    <property type="entry name" value="Thiolase-like"/>
</dbReference>
<proteinExistence type="inferred from homology"/>
<dbReference type="EC" id="2.3.1.9" evidence="2"/>
<dbReference type="PANTHER" id="PTHR18919">
    <property type="entry name" value="ACETYL-COA C-ACYLTRANSFERASE"/>
    <property type="match status" value="1"/>
</dbReference>
<protein>
    <recommendedName>
        <fullName evidence="2">acetyl-CoA C-acetyltransferase</fullName>
        <ecNumber evidence="2">2.3.1.9</ecNumber>
    </recommendedName>
    <alternativeName>
        <fullName evidence="5">Acetoacetyl-CoA thiolase</fullName>
    </alternativeName>
</protein>